<dbReference type="Pfam" id="PF07731">
    <property type="entry name" value="Cu-oxidase_2"/>
    <property type="match status" value="1"/>
</dbReference>
<feature type="compositionally biased region" description="Low complexity" evidence="7">
    <location>
        <begin position="630"/>
        <end position="656"/>
    </location>
</feature>
<dbReference type="Gene3D" id="2.60.40.420">
    <property type="entry name" value="Cupredoxins - blue copper proteins"/>
    <property type="match status" value="3"/>
</dbReference>
<evidence type="ECO:0000256" key="7">
    <source>
        <dbReference type="SAM" id="MobiDB-lite"/>
    </source>
</evidence>
<dbReference type="Proteomes" id="UP000281677">
    <property type="component" value="Unassembled WGS sequence"/>
</dbReference>
<feature type="compositionally biased region" description="Polar residues" evidence="7">
    <location>
        <begin position="892"/>
        <end position="913"/>
    </location>
</feature>
<dbReference type="CDD" id="cd13854">
    <property type="entry name" value="CuRO_1_MaLCC_like"/>
    <property type="match status" value="1"/>
</dbReference>
<dbReference type="EMBL" id="QWIT01000342">
    <property type="protein sequence ID" value="RMZ25640.1"/>
    <property type="molecule type" value="Genomic_DNA"/>
</dbReference>
<dbReference type="InterPro" id="IPR011706">
    <property type="entry name" value="Cu-oxidase_C"/>
</dbReference>
<feature type="domain" description="Plastocyanin-like" evidence="10">
    <location>
        <begin position="1616"/>
        <end position="1726"/>
    </location>
</feature>
<feature type="region of interest" description="Disordered" evidence="7">
    <location>
        <begin position="70"/>
        <end position="135"/>
    </location>
</feature>
<keyword evidence="5" id="KW-0186">Copper</keyword>
<feature type="region of interest" description="Disordered" evidence="7">
    <location>
        <begin position="614"/>
        <end position="697"/>
    </location>
</feature>
<keyword evidence="6" id="KW-0325">Glycoprotein</keyword>
<evidence type="ECO:0000256" key="2">
    <source>
        <dbReference type="ARBA" id="ARBA00022723"/>
    </source>
</evidence>
<feature type="compositionally biased region" description="Low complexity" evidence="7">
    <location>
        <begin position="914"/>
        <end position="931"/>
    </location>
</feature>
<feature type="compositionally biased region" description="Polar residues" evidence="7">
    <location>
        <begin position="932"/>
        <end position="1013"/>
    </location>
</feature>
<feature type="compositionally biased region" description="Low complexity" evidence="7">
    <location>
        <begin position="70"/>
        <end position="86"/>
    </location>
</feature>
<feature type="region of interest" description="Disordered" evidence="7">
    <location>
        <begin position="710"/>
        <end position="777"/>
    </location>
</feature>
<accession>A0A3M7IJC3</accession>
<feature type="compositionally biased region" description="Low complexity" evidence="7">
    <location>
        <begin position="669"/>
        <end position="696"/>
    </location>
</feature>
<dbReference type="GO" id="GO:0016491">
    <property type="term" value="F:oxidoreductase activity"/>
    <property type="evidence" value="ECO:0007669"/>
    <property type="project" value="UniProtKB-KW"/>
</dbReference>
<dbReference type="PANTHER" id="PTHR11709">
    <property type="entry name" value="MULTI-COPPER OXIDASE"/>
    <property type="match status" value="1"/>
</dbReference>
<dbReference type="InterPro" id="IPR011707">
    <property type="entry name" value="Cu-oxidase-like_N"/>
</dbReference>
<evidence type="ECO:0008006" key="14">
    <source>
        <dbReference type="Google" id="ProtNLM"/>
    </source>
</evidence>
<reference evidence="12 13" key="1">
    <citation type="journal article" date="2018" name="BMC Genomics">
        <title>Genomic evidence for intraspecific hybridization in a clonal and extremely halotolerant yeast.</title>
        <authorList>
            <person name="Gostincar C."/>
            <person name="Stajich J.E."/>
            <person name="Zupancic J."/>
            <person name="Zalar P."/>
            <person name="Gunde-Cimerman N."/>
        </authorList>
    </citation>
    <scope>NUCLEOTIDE SEQUENCE [LARGE SCALE GENOMIC DNA]</scope>
    <source>
        <strain evidence="12 13">EXF-120</strain>
    </source>
</reference>
<evidence type="ECO:0000256" key="1">
    <source>
        <dbReference type="ARBA" id="ARBA00010609"/>
    </source>
</evidence>
<feature type="region of interest" description="Disordered" evidence="7">
    <location>
        <begin position="233"/>
        <end position="261"/>
    </location>
</feature>
<keyword evidence="2" id="KW-0479">Metal-binding</keyword>
<evidence type="ECO:0000256" key="4">
    <source>
        <dbReference type="ARBA" id="ARBA00023002"/>
    </source>
</evidence>
<evidence type="ECO:0000256" key="8">
    <source>
        <dbReference type="SAM" id="SignalP"/>
    </source>
</evidence>
<dbReference type="VEuPathDB" id="FungiDB:BTJ68_06080"/>
<feature type="compositionally biased region" description="Low complexity" evidence="7">
    <location>
        <begin position="791"/>
        <end position="878"/>
    </location>
</feature>
<name>A0A3M7IJC3_HORWE</name>
<feature type="compositionally biased region" description="Polar residues" evidence="7">
    <location>
        <begin position="1031"/>
        <end position="1102"/>
    </location>
</feature>
<feature type="compositionally biased region" description="Polar residues" evidence="7">
    <location>
        <begin position="234"/>
        <end position="252"/>
    </location>
</feature>
<feature type="compositionally biased region" description="Low complexity" evidence="7">
    <location>
        <begin position="98"/>
        <end position="114"/>
    </location>
</feature>
<feature type="compositionally biased region" description="Gly residues" evidence="7">
    <location>
        <begin position="87"/>
        <end position="97"/>
    </location>
</feature>
<feature type="domain" description="Plastocyanin-like" evidence="9">
    <location>
        <begin position="1374"/>
        <end position="1530"/>
    </location>
</feature>
<evidence type="ECO:0000256" key="3">
    <source>
        <dbReference type="ARBA" id="ARBA00022737"/>
    </source>
</evidence>
<feature type="compositionally biased region" description="Low complexity" evidence="7">
    <location>
        <begin position="767"/>
        <end position="777"/>
    </location>
</feature>
<keyword evidence="4" id="KW-0560">Oxidoreductase</keyword>
<feature type="compositionally biased region" description="Polar residues" evidence="7">
    <location>
        <begin position="614"/>
        <end position="629"/>
    </location>
</feature>
<evidence type="ECO:0000313" key="12">
    <source>
        <dbReference type="EMBL" id="RMZ25640.1"/>
    </source>
</evidence>
<organism evidence="12 13">
    <name type="scientific">Hortaea werneckii</name>
    <name type="common">Black yeast</name>
    <name type="synonym">Cladosporium werneckii</name>
    <dbReference type="NCBI Taxonomy" id="91943"/>
    <lineage>
        <taxon>Eukaryota</taxon>
        <taxon>Fungi</taxon>
        <taxon>Dikarya</taxon>
        <taxon>Ascomycota</taxon>
        <taxon>Pezizomycotina</taxon>
        <taxon>Dothideomycetes</taxon>
        <taxon>Dothideomycetidae</taxon>
        <taxon>Mycosphaerellales</taxon>
        <taxon>Teratosphaeriaceae</taxon>
        <taxon>Hortaea</taxon>
    </lineage>
</organism>
<dbReference type="OrthoDB" id="2121828at2759"/>
<feature type="compositionally biased region" description="Low complexity" evidence="7">
    <location>
        <begin position="717"/>
        <end position="741"/>
    </location>
</feature>
<dbReference type="Pfam" id="PF07732">
    <property type="entry name" value="Cu-oxidase_3"/>
    <property type="match status" value="1"/>
</dbReference>
<feature type="region of interest" description="Disordered" evidence="7">
    <location>
        <begin position="791"/>
        <end position="1216"/>
    </location>
</feature>
<proteinExistence type="inferred from homology"/>
<gene>
    <name evidence="12" type="ORF">D0859_10307</name>
</gene>
<evidence type="ECO:0000259" key="9">
    <source>
        <dbReference type="Pfam" id="PF00394"/>
    </source>
</evidence>
<dbReference type="FunFam" id="2.60.40.420:FF:000021">
    <property type="entry name" value="Extracellular dihydrogeodin oxidase/laccase"/>
    <property type="match status" value="1"/>
</dbReference>
<feature type="compositionally biased region" description="Low complexity" evidence="7">
    <location>
        <begin position="1149"/>
        <end position="1165"/>
    </location>
</feature>
<protein>
    <recommendedName>
        <fullName evidence="14">Multicopper oxidase</fullName>
    </recommendedName>
</protein>
<comment type="caution">
    <text evidence="12">The sequence shown here is derived from an EMBL/GenBank/DDBJ whole genome shotgun (WGS) entry which is preliminary data.</text>
</comment>
<dbReference type="InterPro" id="IPR008972">
    <property type="entry name" value="Cupredoxin"/>
</dbReference>
<feature type="domain" description="Plastocyanin-like" evidence="11">
    <location>
        <begin position="1249"/>
        <end position="1364"/>
    </location>
</feature>
<keyword evidence="3" id="KW-0677">Repeat</keyword>
<evidence type="ECO:0000313" key="13">
    <source>
        <dbReference type="Proteomes" id="UP000281677"/>
    </source>
</evidence>
<dbReference type="CDD" id="cd13880">
    <property type="entry name" value="CuRO_2_MaLCC_like"/>
    <property type="match status" value="1"/>
</dbReference>
<feature type="compositionally biased region" description="Low complexity" evidence="7">
    <location>
        <begin position="1103"/>
        <end position="1116"/>
    </location>
</feature>
<dbReference type="SUPFAM" id="SSF49503">
    <property type="entry name" value="Cupredoxins"/>
    <property type="match status" value="3"/>
</dbReference>
<evidence type="ECO:0000259" key="10">
    <source>
        <dbReference type="Pfam" id="PF07731"/>
    </source>
</evidence>
<feature type="chain" id="PRO_5018180489" description="Multicopper oxidase" evidence="8">
    <location>
        <begin position="20"/>
        <end position="1762"/>
    </location>
</feature>
<dbReference type="PANTHER" id="PTHR11709:SF502">
    <property type="entry name" value="MULTICOPPER OXIDASE"/>
    <property type="match status" value="1"/>
</dbReference>
<dbReference type="InterPro" id="IPR001117">
    <property type="entry name" value="Cu-oxidase_2nd"/>
</dbReference>
<feature type="compositionally biased region" description="Low complexity" evidence="7">
    <location>
        <begin position="486"/>
        <end position="498"/>
    </location>
</feature>
<evidence type="ECO:0000256" key="6">
    <source>
        <dbReference type="ARBA" id="ARBA00023180"/>
    </source>
</evidence>
<feature type="region of interest" description="Disordered" evidence="7">
    <location>
        <begin position="474"/>
        <end position="510"/>
    </location>
</feature>
<evidence type="ECO:0000256" key="5">
    <source>
        <dbReference type="ARBA" id="ARBA00023008"/>
    </source>
</evidence>
<dbReference type="GO" id="GO:0005507">
    <property type="term" value="F:copper ion binding"/>
    <property type="evidence" value="ECO:0007669"/>
    <property type="project" value="InterPro"/>
</dbReference>
<feature type="compositionally biased region" description="Polar residues" evidence="7">
    <location>
        <begin position="742"/>
        <end position="766"/>
    </location>
</feature>
<sequence>MKPATLALAFLAGTGPASAISGWGKLRRDDSDLKKVEADIEKVEKNRLWSRGPWGSWNKNATVSGVATGTGTGVPMPTGWNGTGSWNQGGYGQGTGSGSNEDGSGNTSGDDTGSPNGNYPDGEEQDAPAQTSGIEMSTTEVVETTIMPVPWGAYTPEGWTDTGYDVATSSTPAIQTTVTVSDVQTEYITVYPTMFEYTSAGQTFTSSGDETSTVTSTYQTTLTLTVTPSAAAYTGSNGQPAQASPAKETSSAEGSSPTTVVTSTEVQTEYITIFPTKSAYVSGGKDLTSTFDVTSTVTSTYLTTITLIVPASPTSSALGDWSQWAPANGGAGGVSSKDNSPSTVQVTSTQVETVYTTIYPTTSTYASGGKDMTSSYDLTSTVTSSYLTTLTLTVPASPTSSSSSAISEADGVSYKENSPSTVQVTSTQVETVYTTVYPTTSTYSSGGEDVTSSYDLTSTITSSYLTTLTLTVPASETSPSNGGGSSPSAPAYGGSDASTPSKPTASAYVPGDSTTTITDVVTTYTTTFAPTSSYTNGNVTFTGNQTTVSTVTSTYQSTLTISATASGSVPVNPVTISSAAPSPTQYTTYSSICTETSAGSIYTTWHTHSEVISGTAGSSMPSYGTNSSVPTSNPTAGTGSSGSSGIPPFPTGGSSSAGTIVPSGGYGTGSSSSAAGPQTTSQSSSRPSMTPTSYTTFTSLCTENGTTVLHTHSQPISSNGTATSGPATGTGSASSTITYSGNSTSSVVGPTGTGSASSSMSVPGNGTSTVAASSTASGLPSFSANSTSFMPTASASSGVSSGVPSSSANSTSLVPTAPISSTSSEAPSNSANSTSMMPTASASSAVSSGVPSNSANSTSLMPTAPSSSAATSGMPSNSANTTSLVPIAPTSPAATSGMPSNSANKTSLMPTGQTTSAVSSGMSSNSVNSTSLMPTAPTSAGSSGMPSNSVNTTSQMPTGPTTSAVSSGMPSNSVNTTSQMPTGPTTSAVSSGMPSNSANGTTSFMPTVSTTDVPSGTPSSSANSTSFMPTAPTSVSSGVPTSNGNSTSLMPTAPTSAVSSEAPGNTANSTSFMPTAPTSAISSGVPTSSANSTSFMPTASVPTTANNAVSSSVNSTRPIPDGTGRPSWSYGNGWPTDWPQISDLPPRPTSSGAANATSPAPTSTNFPAGNSTSSMPGSTGLASSRPLSSSSTSSASTCRSPEPTQSSECVPCAGQPGSDPEKFCGYTALDSVYEVMPITCKTREYNFEVTNTTLSPDGIERLVLAVNGQMPGPAITANWGDEIVVHVKNSMQNNGTTIHWHGLRQNYTNEMDGVPSITQCPIAPGDSMTYRFKASSYGTSWYHSHFAIQTYEGVYGPMIINGPSSSDDVYESEQMITLQDWSHVPVDAMYDAAQTVGPAPEHGPRTLDTGLINGMNLWGNEGDADVVGKRFEMNVVKGKTYKLRLVNSAIQSTFAFYIDSHKMKVIANDFVPIVPYETDVLFINIGQRYEVLVTFDQEIDDYWMRSDNQQSCASLVKPYNIKGIIRYEGSAGKVPTSTAHSYTADCKDEPLSKLVPYYKMNVGTIDDQIAKTVTIGGNGGNPNLYKWSLSGTTFTSKWEHPTLEAITEKGTIPDYSGNLAIEVPNLGEWVYIIIDSPIPFPHPIHLHGHDFFVVAQGTGLYSSNVELNLENPPRRDVAMMPWDPRQGLGGHLVIAFYTDNPGAWLAHCHVGWHVSMGFALQIIENQEGINDTVHDTCMLQDTCKNWREYAREFDVFAEDSGV</sequence>
<dbReference type="CDD" id="cd13901">
    <property type="entry name" value="CuRO_3_MaLCC_like"/>
    <property type="match status" value="1"/>
</dbReference>
<feature type="compositionally biased region" description="Polar residues" evidence="7">
    <location>
        <begin position="1166"/>
        <end position="1177"/>
    </location>
</feature>
<dbReference type="InterPro" id="IPR045087">
    <property type="entry name" value="Cu-oxidase_fam"/>
</dbReference>
<dbReference type="Pfam" id="PF00394">
    <property type="entry name" value="Cu-oxidase"/>
    <property type="match status" value="1"/>
</dbReference>
<comment type="similarity">
    <text evidence="1">Belongs to the multicopper oxidase family.</text>
</comment>
<keyword evidence="8" id="KW-0732">Signal</keyword>
<dbReference type="FunFam" id="2.60.40.420:FF:000038">
    <property type="entry name" value="Extracellular dihydrogeodin oxidase/laccase"/>
    <property type="match status" value="1"/>
</dbReference>
<feature type="signal peptide" evidence="8">
    <location>
        <begin position="1"/>
        <end position="19"/>
    </location>
</feature>
<evidence type="ECO:0000259" key="11">
    <source>
        <dbReference type="Pfam" id="PF07732"/>
    </source>
</evidence>
<feature type="compositionally biased region" description="Low complexity" evidence="7">
    <location>
        <begin position="1014"/>
        <end position="1030"/>
    </location>
</feature>
<feature type="compositionally biased region" description="Low complexity" evidence="7">
    <location>
        <begin position="1181"/>
        <end position="1201"/>
    </location>
</feature>